<sequence length="204" mass="22849">MYALIVFVVLGFLEQTFGYNFPYGTLRSRRHARVMELRMDRRDDEIQRLKRENEELRRNMQKGQAPDPLGAIQAIFKPLANIIKPPKKQNELENMIDKAMQDAPLPIKMFGGIMKGFAGMAGDMMQAVADDVDRVVEVAERRVRMNAGATRILGSEISVGAPVSQSFSSSSINGVSTKQIALRLPVRGTSSSVSRANMMRFEVR</sequence>
<organism evidence="3">
    <name type="scientific">Guillardia theta</name>
    <name type="common">Cryptophyte</name>
    <name type="synonym">Cryptomonas phi</name>
    <dbReference type="NCBI Taxonomy" id="55529"/>
    <lineage>
        <taxon>Eukaryota</taxon>
        <taxon>Cryptophyceae</taxon>
        <taxon>Pyrenomonadales</taxon>
        <taxon>Geminigeraceae</taxon>
        <taxon>Guillardia</taxon>
    </lineage>
</organism>
<reference evidence="3" key="1">
    <citation type="submission" date="2021-01" db="EMBL/GenBank/DDBJ databases">
        <authorList>
            <person name="Corre E."/>
            <person name="Pelletier E."/>
            <person name="Niang G."/>
            <person name="Scheremetjew M."/>
            <person name="Finn R."/>
            <person name="Kale V."/>
            <person name="Holt S."/>
            <person name="Cochrane G."/>
            <person name="Meng A."/>
            <person name="Brown T."/>
            <person name="Cohen L."/>
        </authorList>
    </citation>
    <scope>NUCLEOTIDE SEQUENCE</scope>
    <source>
        <strain evidence="3">CCMP 2712</strain>
    </source>
</reference>
<evidence type="ECO:0000256" key="1">
    <source>
        <dbReference type="SAM" id="Coils"/>
    </source>
</evidence>
<evidence type="ECO:0000256" key="2">
    <source>
        <dbReference type="SAM" id="SignalP"/>
    </source>
</evidence>
<feature type="signal peptide" evidence="2">
    <location>
        <begin position="1"/>
        <end position="18"/>
    </location>
</feature>
<proteinExistence type="predicted"/>
<protein>
    <submittedName>
        <fullName evidence="3">Uncharacterized protein</fullName>
    </submittedName>
</protein>
<name>A0A7S4P678_GUITH</name>
<gene>
    <name evidence="3" type="ORF">GTHE00462_LOCUS29714</name>
</gene>
<feature type="coiled-coil region" evidence="1">
    <location>
        <begin position="32"/>
        <end position="66"/>
    </location>
</feature>
<dbReference type="AlphaFoldDB" id="A0A7S4P678"/>
<feature type="chain" id="PRO_5031380932" evidence="2">
    <location>
        <begin position="19"/>
        <end position="204"/>
    </location>
</feature>
<evidence type="ECO:0000313" key="3">
    <source>
        <dbReference type="EMBL" id="CAE2325065.1"/>
    </source>
</evidence>
<keyword evidence="2" id="KW-0732">Signal</keyword>
<accession>A0A7S4P678</accession>
<keyword evidence="1" id="KW-0175">Coiled coil</keyword>
<dbReference type="EMBL" id="HBKN01037921">
    <property type="protein sequence ID" value="CAE2325065.1"/>
    <property type="molecule type" value="Transcribed_RNA"/>
</dbReference>